<proteinExistence type="inferred from homology"/>
<evidence type="ECO:0000259" key="5">
    <source>
        <dbReference type="Pfam" id="PF00389"/>
    </source>
</evidence>
<evidence type="ECO:0000313" key="8">
    <source>
        <dbReference type="Proteomes" id="UP000006334"/>
    </source>
</evidence>
<dbReference type="GO" id="GO:0008720">
    <property type="term" value="F:D-lactate dehydrogenase (NAD+) activity"/>
    <property type="evidence" value="ECO:0007669"/>
    <property type="project" value="UniProtKB-EC"/>
</dbReference>
<dbReference type="CDD" id="cd12183">
    <property type="entry name" value="LDH_like_2"/>
    <property type="match status" value="1"/>
</dbReference>
<keyword evidence="8" id="KW-1185">Reference proteome</keyword>
<dbReference type="Pfam" id="PF02826">
    <property type="entry name" value="2-Hacid_dh_C"/>
    <property type="match status" value="1"/>
</dbReference>
<dbReference type="EC" id="1.1.1.28" evidence="7"/>
<dbReference type="InterPro" id="IPR036291">
    <property type="entry name" value="NAD(P)-bd_dom_sf"/>
</dbReference>
<dbReference type="InterPro" id="IPR058205">
    <property type="entry name" value="D-LDH-like"/>
</dbReference>
<dbReference type="PANTHER" id="PTHR43026">
    <property type="entry name" value="2-HYDROXYACID DEHYDROGENASE HOMOLOG 1-RELATED"/>
    <property type="match status" value="1"/>
</dbReference>
<dbReference type="InterPro" id="IPR006140">
    <property type="entry name" value="D-isomer_DH_NAD-bd"/>
</dbReference>
<keyword evidence="2 4" id="KW-0560">Oxidoreductase</keyword>
<feature type="domain" description="D-isomer specific 2-hydroxyacid dehydrogenase catalytic" evidence="5">
    <location>
        <begin position="6"/>
        <end position="325"/>
    </location>
</feature>
<comment type="similarity">
    <text evidence="1 4">Belongs to the D-isomer specific 2-hydroxyacid dehydrogenase family.</text>
</comment>
<dbReference type="PANTHER" id="PTHR43026:SF1">
    <property type="entry name" value="2-HYDROXYACID DEHYDROGENASE HOMOLOG 1-RELATED"/>
    <property type="match status" value="1"/>
</dbReference>
<dbReference type="SUPFAM" id="SSF52283">
    <property type="entry name" value="Formate/glycerate dehydrogenase catalytic domain-like"/>
    <property type="match status" value="1"/>
</dbReference>
<organism evidence="7 8">
    <name type="scientific">Aliiglaciecola lipolytica E3</name>
    <dbReference type="NCBI Taxonomy" id="1127673"/>
    <lineage>
        <taxon>Bacteria</taxon>
        <taxon>Pseudomonadati</taxon>
        <taxon>Pseudomonadota</taxon>
        <taxon>Gammaproteobacteria</taxon>
        <taxon>Alteromonadales</taxon>
        <taxon>Alteromonadaceae</taxon>
        <taxon>Aliiglaciecola</taxon>
    </lineage>
</organism>
<gene>
    <name evidence="7" type="primary">ldhA</name>
    <name evidence="7" type="ORF">GLIP_1684</name>
</gene>
<evidence type="ECO:0000313" key="7">
    <source>
        <dbReference type="EMBL" id="GAC14317.1"/>
    </source>
</evidence>
<dbReference type="GO" id="GO:0051287">
    <property type="term" value="F:NAD binding"/>
    <property type="evidence" value="ECO:0007669"/>
    <property type="project" value="InterPro"/>
</dbReference>
<dbReference type="Proteomes" id="UP000006334">
    <property type="component" value="Unassembled WGS sequence"/>
</dbReference>
<protein>
    <submittedName>
        <fullName evidence="7">D-lactate dehydrogenase</fullName>
        <ecNumber evidence="7">1.1.1.28</ecNumber>
    </submittedName>
</protein>
<dbReference type="Gene3D" id="3.40.50.720">
    <property type="entry name" value="NAD(P)-binding Rossmann-like Domain"/>
    <property type="match status" value="2"/>
</dbReference>
<dbReference type="SUPFAM" id="SSF51735">
    <property type="entry name" value="NAD(P)-binding Rossmann-fold domains"/>
    <property type="match status" value="1"/>
</dbReference>
<evidence type="ECO:0000259" key="6">
    <source>
        <dbReference type="Pfam" id="PF02826"/>
    </source>
</evidence>
<dbReference type="PROSITE" id="PS00065">
    <property type="entry name" value="D_2_HYDROXYACID_DH_1"/>
    <property type="match status" value="1"/>
</dbReference>
<dbReference type="InterPro" id="IPR006139">
    <property type="entry name" value="D-isomer_2_OHA_DH_cat_dom"/>
</dbReference>
<dbReference type="PROSITE" id="PS00671">
    <property type="entry name" value="D_2_HYDROXYACID_DH_3"/>
    <property type="match status" value="1"/>
</dbReference>
<dbReference type="eggNOG" id="COG1052">
    <property type="taxonomic scope" value="Bacteria"/>
</dbReference>
<keyword evidence="3" id="KW-0520">NAD</keyword>
<feature type="domain" description="D-isomer specific 2-hydroxyacid dehydrogenase NAD-binding" evidence="6">
    <location>
        <begin position="110"/>
        <end position="296"/>
    </location>
</feature>
<evidence type="ECO:0000256" key="4">
    <source>
        <dbReference type="RuleBase" id="RU003719"/>
    </source>
</evidence>
<sequence length="329" mass="36844">MKTLFLSSKSHDVEYFTKQNIQYDFNLDFQEARLSAETVALCEGYDAICVFVNDCVDSQVISRLSDLGVKHIALRCAGFNNVDLQQAKQLGIKVSRVPAYSPEAVAEHTIALMMTLNRKLHKAYNRVRENNFSLDGLIGFNFYAKTVGIVGFGKIGKCVINILLGLGCKVIVYDPICQDKENLDVEFVEFPQLLAQADIISLHCPLTEQSQHMINDETISKMKCGVMLINTSRGGLIDSKAVIRGLKERKIGLLGLDVYEMESELFFEDKSWEIMQDDIFDRLVGFPNVLVTGHQGFFTHEALQQIASTTLNNLALAEQSKTDPNTFLV</sequence>
<dbReference type="InterPro" id="IPR029753">
    <property type="entry name" value="D-isomer_DH_CS"/>
</dbReference>
<dbReference type="AlphaFoldDB" id="K6Y800"/>
<evidence type="ECO:0000256" key="1">
    <source>
        <dbReference type="ARBA" id="ARBA00005854"/>
    </source>
</evidence>
<dbReference type="PROSITE" id="PS00670">
    <property type="entry name" value="D_2_HYDROXYACID_DH_2"/>
    <property type="match status" value="1"/>
</dbReference>
<name>K6Y800_9ALTE</name>
<reference evidence="7 8" key="1">
    <citation type="journal article" date="2017" name="Antonie Van Leeuwenhoek">
        <title>Rhizobium rhizosphaerae sp. nov., a novel species isolated from rice rhizosphere.</title>
        <authorList>
            <person name="Zhao J.J."/>
            <person name="Zhang J."/>
            <person name="Zhang R.J."/>
            <person name="Zhang C.W."/>
            <person name="Yin H.Q."/>
            <person name="Zhang X.X."/>
        </authorList>
    </citation>
    <scope>NUCLEOTIDE SEQUENCE [LARGE SCALE GENOMIC DNA]</scope>
    <source>
        <strain evidence="7 8">E3</strain>
    </source>
</reference>
<evidence type="ECO:0000256" key="3">
    <source>
        <dbReference type="ARBA" id="ARBA00023027"/>
    </source>
</evidence>
<accession>K6Y800</accession>
<comment type="caution">
    <text evidence="7">The sequence shown here is derived from an EMBL/GenBank/DDBJ whole genome shotgun (WGS) entry which is preliminary data.</text>
</comment>
<dbReference type="RefSeq" id="WP_008844133.1">
    <property type="nucleotide sequence ID" value="NZ_BAEN01000035.1"/>
</dbReference>
<dbReference type="InterPro" id="IPR029752">
    <property type="entry name" value="D-isomer_DH_CS1"/>
</dbReference>
<dbReference type="STRING" id="1127673.GLIP_1684"/>
<dbReference type="EMBL" id="BAEN01000035">
    <property type="protein sequence ID" value="GAC14317.1"/>
    <property type="molecule type" value="Genomic_DNA"/>
</dbReference>
<dbReference type="OrthoDB" id="9805416at2"/>
<dbReference type="Pfam" id="PF00389">
    <property type="entry name" value="2-Hacid_dh"/>
    <property type="match status" value="1"/>
</dbReference>
<evidence type="ECO:0000256" key="2">
    <source>
        <dbReference type="ARBA" id="ARBA00023002"/>
    </source>
</evidence>